<keyword evidence="2" id="KW-1185">Reference proteome</keyword>
<reference evidence="1 2" key="1">
    <citation type="journal article" date="2015" name="Genome Announc.">
        <title>Complete Genome Sequence of Spiroplasma litorale TN-1T (DSM 21781), a Bacterium Isolated from a Green-Eyed Horsefly (Tabanus nigrovittatus).</title>
        <authorList>
            <person name="Lo W.S."/>
            <person name="Lai Y.C."/>
            <person name="Lien Y.W."/>
            <person name="Wang T.H."/>
            <person name="Kuo C.H."/>
        </authorList>
    </citation>
    <scope>NUCLEOTIDE SEQUENCE [LARGE SCALE GENOMIC DNA]</scope>
    <source>
        <strain evidence="1 2">TN-1</strain>
    </source>
</reference>
<dbReference type="STRING" id="216942.SLITO_v1c03510"/>
<dbReference type="PANTHER" id="PTHR30514">
    <property type="entry name" value="GLUCOKINASE"/>
    <property type="match status" value="1"/>
</dbReference>
<dbReference type="Gene3D" id="1.10.10.10">
    <property type="entry name" value="Winged helix-like DNA-binding domain superfamily/Winged helix DNA-binding domain"/>
    <property type="match status" value="1"/>
</dbReference>
<dbReference type="OrthoDB" id="388934at2"/>
<evidence type="ECO:0000313" key="1">
    <source>
        <dbReference type="EMBL" id="AKX34005.1"/>
    </source>
</evidence>
<dbReference type="GO" id="GO:0097367">
    <property type="term" value="F:carbohydrate derivative binding"/>
    <property type="evidence" value="ECO:0007669"/>
    <property type="project" value="InterPro"/>
</dbReference>
<dbReference type="SUPFAM" id="SSF46689">
    <property type="entry name" value="Homeodomain-like"/>
    <property type="match status" value="1"/>
</dbReference>
<dbReference type="AlphaFoldDB" id="A0A0K1W0Z9"/>
<evidence type="ECO:0000313" key="2">
    <source>
        <dbReference type="Proteomes" id="UP000067476"/>
    </source>
</evidence>
<dbReference type="Proteomes" id="UP000067476">
    <property type="component" value="Chromosome"/>
</dbReference>
<organism evidence="1 2">
    <name type="scientific">Spiroplasma litorale</name>
    <dbReference type="NCBI Taxonomy" id="216942"/>
    <lineage>
        <taxon>Bacteria</taxon>
        <taxon>Bacillati</taxon>
        <taxon>Mycoplasmatota</taxon>
        <taxon>Mollicutes</taxon>
        <taxon>Entomoplasmatales</taxon>
        <taxon>Spiroplasmataceae</taxon>
        <taxon>Spiroplasma</taxon>
    </lineage>
</organism>
<proteinExistence type="predicted"/>
<sequence>MVSVYERIENIVKDNKNTTFKIIGKQILSDWHLGIFKTQYEISESCFVSLATVTQFAKACLCEGYKELIIRLRVEYEQRMQTQQVGESMQDIEKSKIINEIYSWIENNNEFIEKLVKKIKSTKKLWICPSSQAIYSCKYLEDILTNAGKDVKLVDLSVSLEMARSREFKGELILVILSGRDTETLDRTIEYLLNFKNDLFIITTPNNIYELSDEQQANSMVINFKDNNFLYKYRAYALITLFLKVSESF</sequence>
<dbReference type="RefSeq" id="WP_075058100.1">
    <property type="nucleotide sequence ID" value="NZ_CP012357.1"/>
</dbReference>
<dbReference type="PATRIC" id="fig|216942.3.peg.354"/>
<protein>
    <submittedName>
        <fullName evidence="1">Transcriptional regulator</fullName>
    </submittedName>
</protein>
<dbReference type="InterPro" id="IPR009057">
    <property type="entry name" value="Homeodomain-like_sf"/>
</dbReference>
<dbReference type="GO" id="GO:0003700">
    <property type="term" value="F:DNA-binding transcription factor activity"/>
    <property type="evidence" value="ECO:0007669"/>
    <property type="project" value="InterPro"/>
</dbReference>
<accession>A0A0K1W0Z9</accession>
<dbReference type="KEGG" id="sll:SLITO_v1c03510"/>
<gene>
    <name evidence="1" type="ORF">SLITO_v1c03510</name>
</gene>
<dbReference type="InterPro" id="IPR047640">
    <property type="entry name" value="RpiR-like"/>
</dbReference>
<dbReference type="EMBL" id="CP012357">
    <property type="protein sequence ID" value="AKX34005.1"/>
    <property type="molecule type" value="Genomic_DNA"/>
</dbReference>
<dbReference type="GO" id="GO:0003677">
    <property type="term" value="F:DNA binding"/>
    <property type="evidence" value="ECO:0007669"/>
    <property type="project" value="InterPro"/>
</dbReference>
<dbReference type="InterPro" id="IPR036388">
    <property type="entry name" value="WH-like_DNA-bd_sf"/>
</dbReference>
<name>A0A0K1W0Z9_9MOLU</name>
<dbReference type="PANTHER" id="PTHR30514:SF10">
    <property type="entry name" value="MURR_RPIR FAMILY TRANSCRIPTIONAL REGULATOR"/>
    <property type="match status" value="1"/>
</dbReference>